<feature type="transmembrane region" description="Helical" evidence="1">
    <location>
        <begin position="33"/>
        <end position="50"/>
    </location>
</feature>
<reference evidence="3" key="1">
    <citation type="submission" date="2017-09" db="EMBL/GenBank/DDBJ databases">
        <title>Depth-based differentiation of microbial function through sediment-hosted aquifers and enrichment of novel symbionts in the deep terrestrial subsurface.</title>
        <authorList>
            <person name="Probst A.J."/>
            <person name="Ladd B."/>
            <person name="Jarett J.K."/>
            <person name="Geller-Mcgrath D.E."/>
            <person name="Sieber C.M.K."/>
            <person name="Emerson J.B."/>
            <person name="Anantharaman K."/>
            <person name="Thomas B.C."/>
            <person name="Malmstrom R."/>
            <person name="Stieglmeier M."/>
            <person name="Klingl A."/>
            <person name="Woyke T."/>
            <person name="Ryan C.M."/>
            <person name="Banfield J.F."/>
        </authorList>
    </citation>
    <scope>NUCLEOTIDE SEQUENCE [LARGE SCALE GENOMIC DNA]</scope>
</reference>
<evidence type="ECO:0000313" key="2">
    <source>
        <dbReference type="EMBL" id="PIR94244.1"/>
    </source>
</evidence>
<keyword evidence="1" id="KW-1133">Transmembrane helix</keyword>
<protein>
    <submittedName>
        <fullName evidence="2">Uncharacterized protein</fullName>
    </submittedName>
</protein>
<keyword evidence="1" id="KW-0812">Transmembrane</keyword>
<keyword evidence="1" id="KW-0472">Membrane</keyword>
<comment type="caution">
    <text evidence="2">The sequence shown here is derived from an EMBL/GenBank/DDBJ whole genome shotgun (WGS) entry which is preliminary data.</text>
</comment>
<proteinExistence type="predicted"/>
<evidence type="ECO:0000256" key="1">
    <source>
        <dbReference type="SAM" id="Phobius"/>
    </source>
</evidence>
<dbReference type="EMBL" id="PFAP01000011">
    <property type="protein sequence ID" value="PIR94244.1"/>
    <property type="molecule type" value="Genomic_DNA"/>
</dbReference>
<organism evidence="2 3">
    <name type="scientific">Candidatus Falkowbacteria bacterium CG10_big_fil_rev_8_21_14_0_10_39_11</name>
    <dbReference type="NCBI Taxonomy" id="1974565"/>
    <lineage>
        <taxon>Bacteria</taxon>
        <taxon>Candidatus Falkowiibacteriota</taxon>
    </lineage>
</organism>
<dbReference type="AlphaFoldDB" id="A0A2H0V555"/>
<accession>A0A2H0V555</accession>
<evidence type="ECO:0000313" key="3">
    <source>
        <dbReference type="Proteomes" id="UP000229901"/>
    </source>
</evidence>
<name>A0A2H0V555_9BACT</name>
<gene>
    <name evidence="2" type="ORF">COT97_02005</name>
</gene>
<dbReference type="Proteomes" id="UP000229901">
    <property type="component" value="Unassembled WGS sequence"/>
</dbReference>
<sequence>MKPLYYQPILIAVYIINSTMNFVNYALLDDWTWLFFPIIFLLLTILFMNIDRFKRWQRRRELRH</sequence>
<feature type="transmembrane region" description="Helical" evidence="1">
    <location>
        <begin position="9"/>
        <end position="27"/>
    </location>
</feature>